<dbReference type="Proteomes" id="UP000672027">
    <property type="component" value="Chromosome"/>
</dbReference>
<evidence type="ECO:0000313" key="3">
    <source>
        <dbReference type="Proteomes" id="UP000672027"/>
    </source>
</evidence>
<keyword evidence="3" id="KW-1185">Reference proteome</keyword>
<feature type="signal peptide" evidence="1">
    <location>
        <begin position="1"/>
        <end position="22"/>
    </location>
</feature>
<evidence type="ECO:0000313" key="2">
    <source>
        <dbReference type="EMBL" id="QTR48666.1"/>
    </source>
</evidence>
<protein>
    <recommendedName>
        <fullName evidence="4">Lipoprotein</fullName>
    </recommendedName>
</protein>
<dbReference type="PROSITE" id="PS51257">
    <property type="entry name" value="PROKAR_LIPOPROTEIN"/>
    <property type="match status" value="1"/>
</dbReference>
<organism evidence="2 3">
    <name type="scientific">Candidatus Thiothrix anitrata</name>
    <dbReference type="NCBI Taxonomy" id="2823902"/>
    <lineage>
        <taxon>Bacteria</taxon>
        <taxon>Pseudomonadati</taxon>
        <taxon>Pseudomonadota</taxon>
        <taxon>Gammaproteobacteria</taxon>
        <taxon>Thiotrichales</taxon>
        <taxon>Thiotrichaceae</taxon>
        <taxon>Thiothrix</taxon>
    </lineage>
</organism>
<dbReference type="Gene3D" id="2.60.120.380">
    <property type="match status" value="1"/>
</dbReference>
<proteinExistence type="predicted"/>
<accession>A0ABX7WZ29</accession>
<dbReference type="EMBL" id="CP072800">
    <property type="protein sequence ID" value="QTR48666.1"/>
    <property type="molecule type" value="Genomic_DNA"/>
</dbReference>
<gene>
    <name evidence="2" type="ORF">J8380_10175</name>
</gene>
<reference evidence="2 3" key="1">
    <citation type="submission" date="2021-04" db="EMBL/GenBank/DDBJ databases">
        <title>Genomics, taxonomy and metabolism of representatives of sulfur bacteria of the genus Thiothrix: Thiothrix fructosivorans QT, Thiothrix unzii A1T and three new species, Thiothrix subterranea sp. nov., Thiothrix litoralis sp. nov. and 'Candidatus Thiothrix anitrata' sp. nov.</title>
        <authorList>
            <person name="Ravin N.V."/>
            <person name="Smolyakov D."/>
            <person name="Rudenko T.S."/>
            <person name="Mardanov A.V."/>
            <person name="Beletsky A.V."/>
            <person name="Markov N.D."/>
            <person name="Fomenkov A.I."/>
            <person name="Roberts R.J."/>
            <person name="Karnachuk O.V."/>
            <person name="Novikov A."/>
            <person name="Grabovich M.Y."/>
        </authorList>
    </citation>
    <scope>NUCLEOTIDE SEQUENCE [LARGE SCALE GENOMIC DNA]</scope>
    <source>
        <strain evidence="2 3">A52</strain>
    </source>
</reference>
<keyword evidence="1" id="KW-0732">Signal</keyword>
<feature type="chain" id="PRO_5045934146" description="Lipoprotein" evidence="1">
    <location>
        <begin position="23"/>
        <end position="180"/>
    </location>
</feature>
<evidence type="ECO:0008006" key="4">
    <source>
        <dbReference type="Google" id="ProtNLM"/>
    </source>
</evidence>
<sequence length="180" mass="18852">MSVNVKKLLNITVISVLLLASAACTKTDEVKQESGKAVAAVKAADKPAAAHSVQNAVSHSAAVANAKVGNVPIRRITFVENADYAIITGTLSGFEDAQYFVVDTAKGKTLTVEQLDQVGSGRISAYVTAPNGSNANDMDLSCHSKSTIAPTIAGDYTIKVVQCKKADPWKGVYGIKITIQ</sequence>
<evidence type="ECO:0000256" key="1">
    <source>
        <dbReference type="SAM" id="SignalP"/>
    </source>
</evidence>
<name>A0ABX7WZ29_9GAMM</name>
<dbReference type="RefSeq" id="WP_210225549.1">
    <property type="nucleotide sequence ID" value="NZ_CP072800.1"/>
</dbReference>